<evidence type="ECO:0000313" key="10">
    <source>
        <dbReference type="EMBL" id="SIQ60400.1"/>
    </source>
</evidence>
<evidence type="ECO:0000259" key="7">
    <source>
        <dbReference type="Pfam" id="PF00441"/>
    </source>
</evidence>
<dbReference type="GO" id="GO:0003995">
    <property type="term" value="F:acyl-CoA dehydrogenase activity"/>
    <property type="evidence" value="ECO:0007669"/>
    <property type="project" value="TreeGrafter"/>
</dbReference>
<dbReference type="Pfam" id="PF00441">
    <property type="entry name" value="Acyl-CoA_dh_1"/>
    <property type="match status" value="1"/>
</dbReference>
<dbReference type="InterPro" id="IPR013786">
    <property type="entry name" value="AcylCoA_DH/ox_N"/>
</dbReference>
<dbReference type="FunFam" id="2.40.110.10:FF:000002">
    <property type="entry name" value="Acyl-CoA dehydrogenase fadE12"/>
    <property type="match status" value="1"/>
</dbReference>
<proteinExistence type="inferred from homology"/>
<evidence type="ECO:0000256" key="4">
    <source>
        <dbReference type="ARBA" id="ARBA00022827"/>
    </source>
</evidence>
<evidence type="ECO:0000256" key="6">
    <source>
        <dbReference type="RuleBase" id="RU362125"/>
    </source>
</evidence>
<dbReference type="CDD" id="cd00567">
    <property type="entry name" value="ACAD"/>
    <property type="match status" value="1"/>
</dbReference>
<feature type="domain" description="Acyl-CoA dehydrogenase/oxidase C-terminal" evidence="7">
    <location>
        <begin position="228"/>
        <end position="375"/>
    </location>
</feature>
<dbReference type="EMBL" id="FTMD01000005">
    <property type="protein sequence ID" value="SIQ60400.1"/>
    <property type="molecule type" value="Genomic_DNA"/>
</dbReference>
<evidence type="ECO:0000256" key="5">
    <source>
        <dbReference type="ARBA" id="ARBA00023002"/>
    </source>
</evidence>
<dbReference type="RefSeq" id="WP_076601891.1">
    <property type="nucleotide sequence ID" value="NZ_FTMD01000005.1"/>
</dbReference>
<dbReference type="InterPro" id="IPR009100">
    <property type="entry name" value="AcylCoA_DH/oxidase_NM_dom_sf"/>
</dbReference>
<dbReference type="InterPro" id="IPR036250">
    <property type="entry name" value="AcylCo_DH-like_C"/>
</dbReference>
<accession>A0A1N6U4A0</accession>
<dbReference type="Pfam" id="PF02771">
    <property type="entry name" value="Acyl-CoA_dh_N"/>
    <property type="match status" value="1"/>
</dbReference>
<evidence type="ECO:0000259" key="9">
    <source>
        <dbReference type="Pfam" id="PF02771"/>
    </source>
</evidence>
<dbReference type="Pfam" id="PF02770">
    <property type="entry name" value="Acyl-CoA_dh_M"/>
    <property type="match status" value="1"/>
</dbReference>
<dbReference type="SUPFAM" id="SSF47203">
    <property type="entry name" value="Acyl-CoA dehydrogenase C-terminal domain-like"/>
    <property type="match status" value="1"/>
</dbReference>
<dbReference type="STRING" id="34027.SAMN05421829_105214"/>
<evidence type="ECO:0000313" key="11">
    <source>
        <dbReference type="Proteomes" id="UP000186819"/>
    </source>
</evidence>
<feature type="domain" description="Acyl-CoA oxidase/dehydrogenase middle" evidence="8">
    <location>
        <begin position="121"/>
        <end position="216"/>
    </location>
</feature>
<sequence length="382" mass="41936">MDFSLSPEQQALVDTASRFARERLAPGYKAREKAERIEREVIREMGELGFLGPELPEDHGGMGVDCLTSGLLLEQISYGDFNVSYVNLLTSLCGQIVANYAQPDIAKEWLGQVIAGKKSIAIALTEPSAGSDAARLKLKATRDGDVWVLNGEKTSISMATQADVAVVFARTGSEADRARGISAFLVPMDLPGITRTAFDDIGTRPVGRGSIFFDDVRVPAEMMLGDEGKGFVQVMQGFDYSRALIGIQCMGVVRASLDETWRYVQEREAFGKKIGEFQGVTFPLAEAETMYEACRALCLKTLWLKDQGLEHTAEAAMCKWWAPKLACEIIHQCLLTHGHGGYASDYDFGQRYRDVMGLQIGDGTANIMKMIIGREKIAAHEI</sequence>
<evidence type="ECO:0000256" key="3">
    <source>
        <dbReference type="ARBA" id="ARBA00022630"/>
    </source>
</evidence>
<keyword evidence="5 6" id="KW-0560">Oxidoreductase</keyword>
<keyword evidence="3 6" id="KW-0285">Flavoprotein</keyword>
<feature type="domain" description="Acyl-CoA dehydrogenase/oxidase N-terminal" evidence="9">
    <location>
        <begin position="6"/>
        <end position="117"/>
    </location>
</feature>
<organism evidence="10 11">
    <name type="scientific">Aromatoleum tolulyticum</name>
    <dbReference type="NCBI Taxonomy" id="34027"/>
    <lineage>
        <taxon>Bacteria</taxon>
        <taxon>Pseudomonadati</taxon>
        <taxon>Pseudomonadota</taxon>
        <taxon>Betaproteobacteria</taxon>
        <taxon>Rhodocyclales</taxon>
        <taxon>Rhodocyclaceae</taxon>
        <taxon>Aromatoleum</taxon>
    </lineage>
</organism>
<evidence type="ECO:0000256" key="1">
    <source>
        <dbReference type="ARBA" id="ARBA00001974"/>
    </source>
</evidence>
<dbReference type="Gene3D" id="1.20.140.10">
    <property type="entry name" value="Butyryl-CoA Dehydrogenase, subunit A, domain 3"/>
    <property type="match status" value="1"/>
</dbReference>
<dbReference type="InterPro" id="IPR037069">
    <property type="entry name" value="AcylCoA_DH/ox_N_sf"/>
</dbReference>
<protein>
    <submittedName>
        <fullName evidence="10">Cyclohexanecarboxyl-CoA dehydrogenase</fullName>
    </submittedName>
</protein>
<dbReference type="PANTHER" id="PTHR43884">
    <property type="entry name" value="ACYL-COA DEHYDROGENASE"/>
    <property type="match status" value="1"/>
</dbReference>
<keyword evidence="4 6" id="KW-0274">FAD</keyword>
<gene>
    <name evidence="10" type="ORF">SAMN05421829_105214</name>
</gene>
<evidence type="ECO:0000259" key="8">
    <source>
        <dbReference type="Pfam" id="PF02770"/>
    </source>
</evidence>
<dbReference type="OrthoDB" id="9770681at2"/>
<comment type="similarity">
    <text evidence="2 6">Belongs to the acyl-CoA dehydrogenase family.</text>
</comment>
<dbReference type="InterPro" id="IPR046373">
    <property type="entry name" value="Acyl-CoA_Oxase/DH_mid-dom_sf"/>
</dbReference>
<dbReference type="FunFam" id="1.20.140.10:FF:000001">
    <property type="entry name" value="Acyl-CoA dehydrogenase"/>
    <property type="match status" value="1"/>
</dbReference>
<comment type="cofactor">
    <cofactor evidence="1 6">
        <name>FAD</name>
        <dbReference type="ChEBI" id="CHEBI:57692"/>
    </cofactor>
</comment>
<evidence type="ECO:0000256" key="2">
    <source>
        <dbReference type="ARBA" id="ARBA00009347"/>
    </source>
</evidence>
<dbReference type="GO" id="GO:0050660">
    <property type="term" value="F:flavin adenine dinucleotide binding"/>
    <property type="evidence" value="ECO:0007669"/>
    <property type="project" value="InterPro"/>
</dbReference>
<dbReference type="InterPro" id="IPR009075">
    <property type="entry name" value="AcylCo_DH/oxidase_C"/>
</dbReference>
<dbReference type="PANTHER" id="PTHR43884:SF37">
    <property type="entry name" value="ACYL-COA DEHYDROGENASE"/>
    <property type="match status" value="1"/>
</dbReference>
<reference evidence="11" key="1">
    <citation type="submission" date="2017-01" db="EMBL/GenBank/DDBJ databases">
        <authorList>
            <person name="Varghese N."/>
            <person name="Submissions S."/>
        </authorList>
    </citation>
    <scope>NUCLEOTIDE SEQUENCE [LARGE SCALE GENOMIC DNA]</scope>
    <source>
        <strain evidence="11">ATCC 51758</strain>
    </source>
</reference>
<dbReference type="Proteomes" id="UP000186819">
    <property type="component" value="Unassembled WGS sequence"/>
</dbReference>
<dbReference type="NCBIfam" id="TIGR03207">
    <property type="entry name" value="cyc_hxne_CoA_dh"/>
    <property type="match status" value="1"/>
</dbReference>
<dbReference type="SUPFAM" id="SSF56645">
    <property type="entry name" value="Acyl-CoA dehydrogenase NM domain-like"/>
    <property type="match status" value="1"/>
</dbReference>
<dbReference type="InterPro" id="IPR006091">
    <property type="entry name" value="Acyl-CoA_Oxase/DH_mid-dom"/>
</dbReference>
<dbReference type="Gene3D" id="1.10.540.10">
    <property type="entry name" value="Acyl-CoA dehydrogenase/oxidase, N-terminal domain"/>
    <property type="match status" value="1"/>
</dbReference>
<dbReference type="AlphaFoldDB" id="A0A1N6U4A0"/>
<keyword evidence="11" id="KW-1185">Reference proteome</keyword>
<dbReference type="Gene3D" id="2.40.110.10">
    <property type="entry name" value="Butyryl-CoA Dehydrogenase, subunit A, domain 2"/>
    <property type="match status" value="1"/>
</dbReference>
<name>A0A1N6U4A0_9RHOO</name>
<dbReference type="InterPro" id="IPR017620">
    <property type="entry name" value="Cyc-hxne_CoA_dehydrogenase"/>
</dbReference>